<name>A0ABT6Q2C6_9PROT</name>
<reference evidence="2" key="1">
    <citation type="submission" date="2023-05" db="EMBL/GenBank/DDBJ databases">
        <title>Whole genome sequence of Commensalibacter sp.</title>
        <authorList>
            <person name="Charoenyingcharoen P."/>
            <person name="Yukphan P."/>
        </authorList>
    </citation>
    <scope>NUCLEOTIDE SEQUENCE</scope>
    <source>
        <strain evidence="2">TBRC 16381</strain>
    </source>
</reference>
<dbReference type="Pfam" id="PF23961">
    <property type="entry name" value="Phage_tail_terminator_9"/>
    <property type="match status" value="1"/>
</dbReference>
<gene>
    <name evidence="2" type="ORF">QJV27_07835</name>
</gene>
<dbReference type="InterPro" id="IPR057087">
    <property type="entry name" value="Gp12-like"/>
</dbReference>
<protein>
    <recommendedName>
        <fullName evidence="1">Phage neck terminator protein gp12-like domain-containing protein</fullName>
    </recommendedName>
</protein>
<dbReference type="EMBL" id="JASBAO010000001">
    <property type="protein sequence ID" value="MDI2091279.1"/>
    <property type="molecule type" value="Genomic_DNA"/>
</dbReference>
<evidence type="ECO:0000313" key="3">
    <source>
        <dbReference type="Proteomes" id="UP001431634"/>
    </source>
</evidence>
<evidence type="ECO:0000313" key="2">
    <source>
        <dbReference type="EMBL" id="MDI2091279.1"/>
    </source>
</evidence>
<proteinExistence type="predicted"/>
<organism evidence="2 3">
    <name type="scientific">Commensalibacter oyaizuii</name>
    <dbReference type="NCBI Taxonomy" id="3043873"/>
    <lineage>
        <taxon>Bacteria</taxon>
        <taxon>Pseudomonadati</taxon>
        <taxon>Pseudomonadota</taxon>
        <taxon>Alphaproteobacteria</taxon>
        <taxon>Acetobacterales</taxon>
        <taxon>Acetobacteraceae</taxon>
    </lineage>
</organism>
<sequence length="165" mass="19082">MYNLIGKFLQKAIPIRVKNDRISTSKHLYIALQVINENQLSTTETRYTDKHKILWARSEVTMEMKFVGSGNIAALEIAKAFTVRFNDAWASEQFEQYSDILFPLYCDDVKVEKFSINSEDQYDDACSVTAYFEYHPEFGICEESSKEVIMSVLVADTNTNIEKKY</sequence>
<dbReference type="Proteomes" id="UP001431634">
    <property type="component" value="Unassembled WGS sequence"/>
</dbReference>
<comment type="caution">
    <text evidence="2">The sequence shown here is derived from an EMBL/GenBank/DDBJ whole genome shotgun (WGS) entry which is preliminary data.</text>
</comment>
<feature type="domain" description="Phage neck terminator protein gp12-like" evidence="1">
    <location>
        <begin position="2"/>
        <end position="157"/>
    </location>
</feature>
<dbReference type="RefSeq" id="WP_281448375.1">
    <property type="nucleotide sequence ID" value="NZ_JASBAO010000001.1"/>
</dbReference>
<keyword evidence="3" id="KW-1185">Reference proteome</keyword>
<accession>A0ABT6Q2C6</accession>
<evidence type="ECO:0000259" key="1">
    <source>
        <dbReference type="Pfam" id="PF23961"/>
    </source>
</evidence>